<protein>
    <submittedName>
        <fullName evidence="2">DUF2252 domain-containing protein</fullName>
    </submittedName>
</protein>
<keyword evidence="3" id="KW-1185">Reference proteome</keyword>
<feature type="region of interest" description="Disordered" evidence="1">
    <location>
        <begin position="24"/>
        <end position="56"/>
    </location>
</feature>
<proteinExistence type="predicted"/>
<dbReference type="PANTHER" id="PTHR39441:SF1">
    <property type="entry name" value="DUF2252 DOMAIN-CONTAINING PROTEIN"/>
    <property type="match status" value="1"/>
</dbReference>
<dbReference type="EMBL" id="WJHE01000285">
    <property type="protein sequence ID" value="MST32394.1"/>
    <property type="molecule type" value="Genomic_DNA"/>
</dbReference>
<dbReference type="InterPro" id="IPR018721">
    <property type="entry name" value="DUF2252"/>
</dbReference>
<feature type="compositionally biased region" description="Basic and acidic residues" evidence="1">
    <location>
        <begin position="29"/>
        <end position="38"/>
    </location>
</feature>
<dbReference type="Proteomes" id="UP000437736">
    <property type="component" value="Unassembled WGS sequence"/>
</dbReference>
<evidence type="ECO:0000256" key="1">
    <source>
        <dbReference type="SAM" id="MobiDB-lite"/>
    </source>
</evidence>
<sequence>MANVVRVVDHRLDAAGDHVRVARLQPGESAERGREARRAAPRSAHGEWSPPPDRRDPIEILREQAQGRVPDLVPIRYGRMVLSPFTFYRGAAAVMAADLAPTPTTGIVVQACGDAHISNFGGFAAPDRRMVFGPNDFDETLPGPWEWDVKRMAASVEIAAREVGLSAKRRRRLVTASARAYREGMRGFAGESHLDVWYDRLTASELVDRFGGHLGPSGRIVFSDTFAKARRKTSLRAVAKLTEEVGGRLQFRNVPPLLVPLRAHDIPAQHADEADYIRELLDEYTESLDEDRKYLFGTYRFVDMARKVVGVGSVGTRAAIFLLVGRDGRDPLVLQAKEAQASVLERHIGASPLANHGERVVRGQRISHAASDIFLSWQRSLGLDGREHDFYVRQLWDWKASLDLSTMREPGLLAFVRACGWSLARAHARSGDRLAIAAYLGPGPGFDRAIAAFAAAYADQNELDHERLVEAVAAGEVPAEAGI</sequence>
<dbReference type="Pfam" id="PF10009">
    <property type="entry name" value="DUF2252"/>
    <property type="match status" value="1"/>
</dbReference>
<name>A0ABW9QSH6_9ACTN</name>
<gene>
    <name evidence="2" type="ORF">GHK86_06625</name>
</gene>
<evidence type="ECO:0000313" key="2">
    <source>
        <dbReference type="EMBL" id="MST32394.1"/>
    </source>
</evidence>
<evidence type="ECO:0000313" key="3">
    <source>
        <dbReference type="Proteomes" id="UP000437736"/>
    </source>
</evidence>
<comment type="caution">
    <text evidence="2">The sequence shown here is derived from an EMBL/GenBank/DDBJ whole genome shotgun (WGS) entry which is preliminary data.</text>
</comment>
<accession>A0ABW9QSH6</accession>
<organism evidence="2 3">
    <name type="scientific">Acidiferrimicrobium australe</name>
    <dbReference type="NCBI Taxonomy" id="2664430"/>
    <lineage>
        <taxon>Bacteria</taxon>
        <taxon>Bacillati</taxon>
        <taxon>Actinomycetota</taxon>
        <taxon>Acidimicrobiia</taxon>
        <taxon>Acidimicrobiales</taxon>
        <taxon>Acidimicrobiaceae</taxon>
        <taxon>Acidiferrimicrobium</taxon>
    </lineage>
</organism>
<dbReference type="PANTHER" id="PTHR39441">
    <property type="entry name" value="DUF2252 DOMAIN-CONTAINING PROTEIN"/>
    <property type="match status" value="1"/>
</dbReference>
<reference evidence="2 3" key="1">
    <citation type="submission" date="2019-11" db="EMBL/GenBank/DDBJ databases">
        <title>Acidiferrimicrobium australis gen. nov., sp. nov., an acidophilic and obligately heterotrophic, member of the Actinobacteria that catalyses dissimilatory oxido- reduction of iron isolated from metal-rich acidic water in Chile.</title>
        <authorList>
            <person name="Gonzalez D."/>
            <person name="Huber K."/>
            <person name="Hedrich S."/>
            <person name="Rojas-Villalobos C."/>
            <person name="Quatrini R."/>
            <person name="Dinamarca M.A."/>
            <person name="Schwarz A."/>
            <person name="Canales C."/>
            <person name="Nancucheo I."/>
        </authorList>
    </citation>
    <scope>NUCLEOTIDE SEQUENCE [LARGE SCALE GENOMIC DNA]</scope>
    <source>
        <strain evidence="2 3">USS-CCA1</strain>
    </source>
</reference>